<keyword evidence="5 13" id="KW-0547">Nucleotide-binding</keyword>
<proteinExistence type="inferred from homology"/>
<dbReference type="GO" id="GO:0005524">
    <property type="term" value="F:ATP binding"/>
    <property type="evidence" value="ECO:0007669"/>
    <property type="project" value="UniProtKB-KW"/>
</dbReference>
<name>A0A6J4K3Q9_9BACT</name>
<dbReference type="InterPro" id="IPR049437">
    <property type="entry name" value="tRNA-synt_1c_C2"/>
</dbReference>
<dbReference type="Gene3D" id="1.10.10.410">
    <property type="match status" value="1"/>
</dbReference>
<dbReference type="InterPro" id="IPR014729">
    <property type="entry name" value="Rossmann-like_a/b/a_fold"/>
</dbReference>
<dbReference type="EC" id="6.1.1.18" evidence="12"/>
<comment type="subunit">
    <text evidence="2">Heterotrimer of A, B and C subunits.</text>
</comment>
<comment type="function">
    <text evidence="9">Allows the formation of correctly charged Asn-tRNA(Asn) or Gln-tRNA(Gln) through the transamidation of misacylated Asp-tRNA(Asn) or Glu-tRNA(Gln) in organisms which lack either or both of asparaginyl-tRNA or glutaminyl-tRNA synthetases. The reaction takes place in the presence of glutamine and ATP through an activated phospho-Asp-tRNA(Asn) or phospho-Glu-tRNA(Gln).</text>
</comment>
<evidence type="ECO:0000256" key="2">
    <source>
        <dbReference type="ARBA" id="ARBA00011123"/>
    </source>
</evidence>
<feature type="compositionally biased region" description="Basic and acidic residues" evidence="14">
    <location>
        <begin position="522"/>
        <end position="539"/>
    </location>
</feature>
<evidence type="ECO:0000313" key="16">
    <source>
        <dbReference type="EMBL" id="CAA9294609.1"/>
    </source>
</evidence>
<evidence type="ECO:0000256" key="8">
    <source>
        <dbReference type="ARBA" id="ARBA00023146"/>
    </source>
</evidence>
<dbReference type="Pfam" id="PF00749">
    <property type="entry name" value="tRNA-synt_1c"/>
    <property type="match status" value="1"/>
</dbReference>
<reference evidence="16" key="1">
    <citation type="submission" date="2020-02" db="EMBL/GenBank/DDBJ databases">
        <authorList>
            <person name="Meier V. D."/>
        </authorList>
    </citation>
    <scope>NUCLEOTIDE SEQUENCE</scope>
    <source>
        <strain evidence="16">AVDCRST_MAG89</strain>
    </source>
</reference>
<dbReference type="InterPro" id="IPR042114">
    <property type="entry name" value="GatB_C_1"/>
</dbReference>
<comment type="catalytic activity">
    <reaction evidence="10">
        <text>L-aspartyl-tRNA(Asn) + L-glutamine + ATP + H2O = L-asparaginyl-tRNA(Asn) + L-glutamate + ADP + phosphate + 2 H(+)</text>
        <dbReference type="Rhea" id="RHEA:14513"/>
        <dbReference type="Rhea" id="RHEA-COMP:9674"/>
        <dbReference type="Rhea" id="RHEA-COMP:9677"/>
        <dbReference type="ChEBI" id="CHEBI:15377"/>
        <dbReference type="ChEBI" id="CHEBI:15378"/>
        <dbReference type="ChEBI" id="CHEBI:29985"/>
        <dbReference type="ChEBI" id="CHEBI:30616"/>
        <dbReference type="ChEBI" id="CHEBI:43474"/>
        <dbReference type="ChEBI" id="CHEBI:58359"/>
        <dbReference type="ChEBI" id="CHEBI:78515"/>
        <dbReference type="ChEBI" id="CHEBI:78516"/>
        <dbReference type="ChEBI" id="CHEBI:456216"/>
    </reaction>
</comment>
<evidence type="ECO:0000256" key="12">
    <source>
        <dbReference type="NCBIfam" id="TIGR00440"/>
    </source>
</evidence>
<keyword evidence="3" id="KW-0963">Cytoplasm</keyword>
<dbReference type="Pfam" id="PF03950">
    <property type="entry name" value="tRNA-synt_1c_C"/>
    <property type="match status" value="1"/>
</dbReference>
<dbReference type="SMART" id="SM00845">
    <property type="entry name" value="GatB_Yqey"/>
    <property type="match status" value="1"/>
</dbReference>
<dbReference type="InterPro" id="IPR020056">
    <property type="entry name" value="Rbsml_bL25/Gln-tRNA_synth_N"/>
</dbReference>
<evidence type="ECO:0000256" key="5">
    <source>
        <dbReference type="ARBA" id="ARBA00022741"/>
    </source>
</evidence>
<protein>
    <recommendedName>
        <fullName evidence="12">Glutamine--tRNA ligase</fullName>
        <ecNumber evidence="12">6.1.1.18</ecNumber>
    </recommendedName>
</protein>
<dbReference type="GO" id="GO:0016884">
    <property type="term" value="F:carbon-nitrogen ligase activity, with glutamine as amido-N-donor"/>
    <property type="evidence" value="ECO:0007669"/>
    <property type="project" value="InterPro"/>
</dbReference>
<evidence type="ECO:0000256" key="7">
    <source>
        <dbReference type="ARBA" id="ARBA00022917"/>
    </source>
</evidence>
<dbReference type="NCBIfam" id="TIGR00440">
    <property type="entry name" value="glnS"/>
    <property type="match status" value="1"/>
</dbReference>
<dbReference type="EMBL" id="CADCTV010000010">
    <property type="protein sequence ID" value="CAA9294609.1"/>
    <property type="molecule type" value="Genomic_DNA"/>
</dbReference>
<comment type="similarity">
    <text evidence="13">Belongs to the class-I aminoacyl-tRNA synthetase family.</text>
</comment>
<evidence type="ECO:0000256" key="13">
    <source>
        <dbReference type="RuleBase" id="RU363037"/>
    </source>
</evidence>
<feature type="region of interest" description="Disordered" evidence="14">
    <location>
        <begin position="510"/>
        <end position="542"/>
    </location>
</feature>
<evidence type="ECO:0000256" key="1">
    <source>
        <dbReference type="ARBA" id="ARBA00005306"/>
    </source>
</evidence>
<dbReference type="Gene3D" id="2.40.240.10">
    <property type="entry name" value="Ribosomal Protein L25, Chain P"/>
    <property type="match status" value="2"/>
</dbReference>
<dbReference type="FunFam" id="1.10.10.410:FF:000001">
    <property type="entry name" value="Aspartyl/glutamyl-tRNA(Asn/Gln) amidotransferase subunit B"/>
    <property type="match status" value="1"/>
</dbReference>
<dbReference type="PANTHER" id="PTHR43097">
    <property type="entry name" value="GLUTAMINE-TRNA LIGASE"/>
    <property type="match status" value="1"/>
</dbReference>
<dbReference type="InterPro" id="IPR018027">
    <property type="entry name" value="Asn/Gln_amidotransferase"/>
</dbReference>
<dbReference type="SUPFAM" id="SSF50715">
    <property type="entry name" value="Ribosomal protein L25-like"/>
    <property type="match status" value="1"/>
</dbReference>
<keyword evidence="7 13" id="KW-0648">Protein biosynthesis</keyword>
<dbReference type="GO" id="GO:0006425">
    <property type="term" value="P:glutaminyl-tRNA aminoacylation"/>
    <property type="evidence" value="ECO:0007669"/>
    <property type="project" value="UniProtKB-UniRule"/>
</dbReference>
<keyword evidence="8 13" id="KW-0030">Aminoacyl-tRNA synthetase</keyword>
<dbReference type="Gene3D" id="3.40.50.620">
    <property type="entry name" value="HUPs"/>
    <property type="match status" value="1"/>
</dbReference>
<evidence type="ECO:0000259" key="15">
    <source>
        <dbReference type="SMART" id="SM00845"/>
    </source>
</evidence>
<dbReference type="NCBIfam" id="NF011291">
    <property type="entry name" value="PRK14703.1"/>
    <property type="match status" value="1"/>
</dbReference>
<dbReference type="InterPro" id="IPR020058">
    <property type="entry name" value="Glu/Gln-tRNA-synth_Ib_cat-dom"/>
</dbReference>
<dbReference type="Pfam" id="PF02637">
    <property type="entry name" value="GatB_Yqey"/>
    <property type="match status" value="1"/>
</dbReference>
<dbReference type="InterPro" id="IPR050132">
    <property type="entry name" value="Gln/Glu-tRNA_Ligase"/>
</dbReference>
<dbReference type="SUPFAM" id="SSF89095">
    <property type="entry name" value="GatB/YqeY motif"/>
    <property type="match status" value="1"/>
</dbReference>
<dbReference type="GO" id="GO:0005829">
    <property type="term" value="C:cytosol"/>
    <property type="evidence" value="ECO:0007669"/>
    <property type="project" value="TreeGrafter"/>
</dbReference>
<evidence type="ECO:0000256" key="4">
    <source>
        <dbReference type="ARBA" id="ARBA00022598"/>
    </source>
</evidence>
<dbReference type="GO" id="GO:0004819">
    <property type="term" value="F:glutamine-tRNA ligase activity"/>
    <property type="evidence" value="ECO:0007669"/>
    <property type="project" value="UniProtKB-UniRule"/>
</dbReference>
<dbReference type="Pfam" id="PF20974">
    <property type="entry name" value="tRNA-synt_1c_C2"/>
    <property type="match status" value="1"/>
</dbReference>
<evidence type="ECO:0000256" key="10">
    <source>
        <dbReference type="ARBA" id="ARBA00047380"/>
    </source>
</evidence>
<keyword evidence="4 13" id="KW-0436">Ligase</keyword>
<dbReference type="InterPro" id="IPR023168">
    <property type="entry name" value="GatB_Yqey_C_2"/>
</dbReference>
<accession>A0A6J4K3Q9</accession>
<dbReference type="InterPro" id="IPR020059">
    <property type="entry name" value="Glu/Gln-tRNA-synth_Ib_codon-bd"/>
</dbReference>
<dbReference type="Gene3D" id="1.10.150.380">
    <property type="entry name" value="GatB domain, N-terminal subdomain"/>
    <property type="match status" value="1"/>
</dbReference>
<dbReference type="InterPro" id="IPR011035">
    <property type="entry name" value="Ribosomal_bL25/Gln-tRNA_synth"/>
</dbReference>
<dbReference type="PANTHER" id="PTHR43097:SF5">
    <property type="entry name" value="GLUTAMATE--TRNA LIGASE"/>
    <property type="match status" value="1"/>
</dbReference>
<evidence type="ECO:0000256" key="9">
    <source>
        <dbReference type="ARBA" id="ARBA00024799"/>
    </source>
</evidence>
<dbReference type="AlphaFoldDB" id="A0A6J4K3Q9"/>
<dbReference type="InterPro" id="IPR003789">
    <property type="entry name" value="Asn/Gln_tRNA_amidoTrase-B-like"/>
</dbReference>
<evidence type="ECO:0000256" key="3">
    <source>
        <dbReference type="ARBA" id="ARBA00022490"/>
    </source>
</evidence>
<evidence type="ECO:0000256" key="11">
    <source>
        <dbReference type="ARBA" id="ARBA00047913"/>
    </source>
</evidence>
<keyword evidence="6 13" id="KW-0067">ATP-binding</keyword>
<dbReference type="SUPFAM" id="SSF52374">
    <property type="entry name" value="Nucleotidylyl transferase"/>
    <property type="match status" value="1"/>
</dbReference>
<evidence type="ECO:0000256" key="14">
    <source>
        <dbReference type="SAM" id="MobiDB-lite"/>
    </source>
</evidence>
<dbReference type="InterPro" id="IPR020061">
    <property type="entry name" value="Glu_tRNA_lig_a-bdl"/>
</dbReference>
<dbReference type="FunFam" id="3.90.800.10:FF:000001">
    <property type="entry name" value="Glutamine--tRNA ligase"/>
    <property type="match status" value="1"/>
</dbReference>
<gene>
    <name evidence="16" type="ORF">AVDCRST_MAG89-45</name>
</gene>
<evidence type="ECO:0000256" key="6">
    <source>
        <dbReference type="ARBA" id="ARBA00022840"/>
    </source>
</evidence>
<feature type="domain" description="Asn/Gln amidotransferase" evidence="15">
    <location>
        <begin position="581"/>
        <end position="726"/>
    </location>
</feature>
<dbReference type="Gene3D" id="1.10.1160.10">
    <property type="entry name" value="Glutamyl-trna Synthetase, Domain 2"/>
    <property type="match status" value="1"/>
</dbReference>
<dbReference type="InterPro" id="IPR004514">
    <property type="entry name" value="Gln-tRNA-synth"/>
</dbReference>
<dbReference type="FunFam" id="1.10.1160.10:FF:000001">
    <property type="entry name" value="Glutamine--tRNA ligase"/>
    <property type="match status" value="1"/>
</dbReference>
<comment type="similarity">
    <text evidence="1">Belongs to the GatB/GatE family. GatB subfamily.</text>
</comment>
<comment type="catalytic activity">
    <reaction evidence="11">
        <text>L-glutamyl-tRNA(Gln) + L-glutamine + ATP + H2O = L-glutaminyl-tRNA(Gln) + L-glutamate + ADP + phosphate + H(+)</text>
        <dbReference type="Rhea" id="RHEA:17521"/>
        <dbReference type="Rhea" id="RHEA-COMP:9681"/>
        <dbReference type="Rhea" id="RHEA-COMP:9684"/>
        <dbReference type="ChEBI" id="CHEBI:15377"/>
        <dbReference type="ChEBI" id="CHEBI:15378"/>
        <dbReference type="ChEBI" id="CHEBI:29985"/>
        <dbReference type="ChEBI" id="CHEBI:30616"/>
        <dbReference type="ChEBI" id="CHEBI:43474"/>
        <dbReference type="ChEBI" id="CHEBI:58359"/>
        <dbReference type="ChEBI" id="CHEBI:78520"/>
        <dbReference type="ChEBI" id="CHEBI:78521"/>
        <dbReference type="ChEBI" id="CHEBI:456216"/>
    </reaction>
</comment>
<sequence length="731" mass="81594">PARETGGRFNLRFDDTNPETEDVSYVESIIDTVRWLGADFRDEVLHAADYFDQMYRFAEFLVRNGLAYVDSSTEEEIREARGTVTEPGRPTAYRDRSIEENLDLFRRMKAGEFPDGSHVLRAKIDLSSPNMLLRDPLLYRIRHAHHYRTGDKWCIYPLYDYAHPIEDAIEGITHSLCTLEFENNRAIYDWTVDHWQDFVRSEGGTPARPHQYEFARGNIDYTVMSKRKLLELVKGGHVSGWDDPRMPTLAGIRRRGATAEAVRAFWERMGVTKASTRAEVGKLEWAIREDLNTRAPRVLCVLRPLKVTITNYPQGQTEELDAPLWPHDVPNEGSRPLPFSGTLFIEHDDFAENPPKGFHRLVPGGEVRLRYAYVIRFDEVVKDDAGEIVELRCSYDPATRGGNTPDGRQVKGTIHWVSAEHGVPAEVRLYDRLFSVPDPDAGEGDFKDHLNPESLVVIPGAIVEPSIRDAESGSRFQFERLGYFCADVVDSKPGALVFNRTVTLRDTWAAKSTQAAPAPTSKAEKKPKERAASDGEKRGKAPAAEVLRTPEMEARRARYADELALSATEADILTRDVGISNLFESTVDLGARPKSVASWIVNVVLLETKERGINEIAFTPSELNRLIQLVDDGTISSGGGKAVLAEMVRGGGAPDDIVERRGLRQVSDPGAIGPIVDQVINANTKKADEYRQGKTGLLGFFVGQVMRQSGGSANPELVSRLVKERLEADAP</sequence>
<feature type="non-terminal residue" evidence="16">
    <location>
        <position position="1"/>
    </location>
</feature>
<organism evidence="16">
    <name type="scientific">uncultured Gemmatimonadota bacterium</name>
    <dbReference type="NCBI Taxonomy" id="203437"/>
    <lineage>
        <taxon>Bacteria</taxon>
        <taxon>Pseudomonadati</taxon>
        <taxon>Gemmatimonadota</taxon>
        <taxon>environmental samples</taxon>
    </lineage>
</organism>
<dbReference type="Gene3D" id="3.90.800.10">
    <property type="entry name" value="Glutamyl-tRNA Synthetase, Domain 3"/>
    <property type="match status" value="1"/>
</dbReference>